<gene>
    <name evidence="1" type="ORF">V5N11_007996</name>
</gene>
<comment type="caution">
    <text evidence="1">The sequence shown here is derived from an EMBL/GenBank/DDBJ whole genome shotgun (WGS) entry which is preliminary data.</text>
</comment>
<evidence type="ECO:0000313" key="2">
    <source>
        <dbReference type="Proteomes" id="UP001558713"/>
    </source>
</evidence>
<organism evidence="1 2">
    <name type="scientific">Cardamine amara subsp. amara</name>
    <dbReference type="NCBI Taxonomy" id="228776"/>
    <lineage>
        <taxon>Eukaryota</taxon>
        <taxon>Viridiplantae</taxon>
        <taxon>Streptophyta</taxon>
        <taxon>Embryophyta</taxon>
        <taxon>Tracheophyta</taxon>
        <taxon>Spermatophyta</taxon>
        <taxon>Magnoliopsida</taxon>
        <taxon>eudicotyledons</taxon>
        <taxon>Gunneridae</taxon>
        <taxon>Pentapetalae</taxon>
        <taxon>rosids</taxon>
        <taxon>malvids</taxon>
        <taxon>Brassicales</taxon>
        <taxon>Brassicaceae</taxon>
        <taxon>Cardamineae</taxon>
        <taxon>Cardamine</taxon>
    </lineage>
</organism>
<dbReference type="Proteomes" id="UP001558713">
    <property type="component" value="Unassembled WGS sequence"/>
</dbReference>
<name>A0ABD1AW48_CARAN</name>
<protein>
    <submittedName>
        <fullName evidence="1">ATP synthase small subunit 6-B</fullName>
    </submittedName>
</protein>
<evidence type="ECO:0000313" key="1">
    <source>
        <dbReference type="EMBL" id="KAL1208514.1"/>
    </source>
</evidence>
<keyword evidence="2" id="KW-1185">Reference proteome</keyword>
<dbReference type="AlphaFoldDB" id="A0ABD1AW48"/>
<reference evidence="1 2" key="1">
    <citation type="submission" date="2024-04" db="EMBL/GenBank/DDBJ databases">
        <title>Genome assembly C_amara_ONT_v2.</title>
        <authorList>
            <person name="Yant L."/>
            <person name="Moore C."/>
            <person name="Slenker M."/>
        </authorList>
    </citation>
    <scope>NUCLEOTIDE SEQUENCE [LARGE SCALE GENOMIC DNA]</scope>
    <source>
        <tissue evidence="1">Leaf</tissue>
    </source>
</reference>
<dbReference type="InterPro" id="IPR052867">
    <property type="entry name" value="ATP_Synthase_Subunit_6"/>
</dbReference>
<proteinExistence type="predicted"/>
<dbReference type="PANTHER" id="PTHR34565">
    <property type="entry name" value="TRANSMEMBRANE PROTEIN"/>
    <property type="match status" value="1"/>
</dbReference>
<sequence length="152" mass="17770">MGPISFSRPNSCCGEDEVEEFPAVYRPYTTAVTMRPLHRDLRTRSTFGVLETQSFVRPIKSPYQLSVVTFIVYANKVRETNQSSLSEDDPREKREREMRLFDPWPVFFKREWKRCWPFLTGFAVTGALITKLTAGLTEEDAKNSKFVQQHRR</sequence>
<dbReference type="EMBL" id="JBANAX010000447">
    <property type="protein sequence ID" value="KAL1208514.1"/>
    <property type="molecule type" value="Genomic_DNA"/>
</dbReference>
<accession>A0ABD1AW48</accession>
<dbReference type="PANTHER" id="PTHR34565:SF1">
    <property type="entry name" value="TRANSMEMBRANE PROTEIN"/>
    <property type="match status" value="1"/>
</dbReference>